<proteinExistence type="predicted"/>
<protein>
    <submittedName>
        <fullName evidence="1">Uncharacterized protein</fullName>
    </submittedName>
</protein>
<accession>J9H8G6</accession>
<gene>
    <name evidence="1" type="ORF">EVA_00636</name>
</gene>
<reference evidence="1" key="1">
    <citation type="journal article" date="2012" name="PLoS ONE">
        <title>Gene sets for utilization of primary and secondary nutrition supplies in the distal gut of endangered iberian lynx.</title>
        <authorList>
            <person name="Alcaide M."/>
            <person name="Messina E."/>
            <person name="Richter M."/>
            <person name="Bargiela R."/>
            <person name="Peplies J."/>
            <person name="Huws S.A."/>
            <person name="Newbold C.J."/>
            <person name="Golyshin P.N."/>
            <person name="Simon M.A."/>
            <person name="Lopez G."/>
            <person name="Yakimov M.M."/>
            <person name="Ferrer M."/>
        </authorList>
    </citation>
    <scope>NUCLEOTIDE SEQUENCE</scope>
</reference>
<organism evidence="1">
    <name type="scientific">gut metagenome</name>
    <dbReference type="NCBI Taxonomy" id="749906"/>
    <lineage>
        <taxon>unclassified sequences</taxon>
        <taxon>metagenomes</taxon>
        <taxon>organismal metagenomes</taxon>
    </lineage>
</organism>
<name>J9H8G6_9ZZZZ</name>
<sequence length="277" mass="31720">MFPRFRREMENHGIQCNFTPRTFQCLRQLIFNVIRMEEQGLMIGKEPGFHTFRCHFFWRFVEIQDIQTEITIVAATIPPVDMEETLVIKAIEHKGMTGQPHIEGGIKHGTMVLNLLSQQLHPIFWIVTIAIQPMHITITKGTAHWVYQITHISPTGSNTPTHVGRNATIIRQARHGIHFGIGIIIDIIIVTNQLAIYPRTRQNRVNLILLGFPSVKRILQNYLAAIVGNDFFQSRCYASHQTAVMRNNTIILVKRTAIIIGSTLVTHKGEQRTDSFR</sequence>
<dbReference type="AlphaFoldDB" id="J9H8G6"/>
<dbReference type="EMBL" id="AMCI01000127">
    <property type="protein sequence ID" value="EJX10705.1"/>
    <property type="molecule type" value="Genomic_DNA"/>
</dbReference>
<evidence type="ECO:0000313" key="1">
    <source>
        <dbReference type="EMBL" id="EJX10705.1"/>
    </source>
</evidence>
<comment type="caution">
    <text evidence="1">The sequence shown here is derived from an EMBL/GenBank/DDBJ whole genome shotgun (WGS) entry which is preliminary data.</text>
</comment>